<gene>
    <name evidence="1" type="ORF">DI623_14780</name>
</gene>
<proteinExistence type="predicted"/>
<dbReference type="EMBL" id="QFNN01000133">
    <property type="protein sequence ID" value="PZO87415.1"/>
    <property type="molecule type" value="Genomic_DNA"/>
</dbReference>
<name>A0A2W5BWE8_9SPHN</name>
<evidence type="ECO:0000313" key="1">
    <source>
        <dbReference type="EMBL" id="PZO87415.1"/>
    </source>
</evidence>
<dbReference type="Proteomes" id="UP000249066">
    <property type="component" value="Unassembled WGS sequence"/>
</dbReference>
<protein>
    <submittedName>
        <fullName evidence="1">Uncharacterized protein</fullName>
    </submittedName>
</protein>
<evidence type="ECO:0000313" key="2">
    <source>
        <dbReference type="Proteomes" id="UP000249066"/>
    </source>
</evidence>
<dbReference type="AlphaFoldDB" id="A0A2W5BWE8"/>
<accession>A0A2W5BWE8</accession>
<organism evidence="1 2">
    <name type="scientific">Sphingomonas sanxanigenens</name>
    <dbReference type="NCBI Taxonomy" id="397260"/>
    <lineage>
        <taxon>Bacteria</taxon>
        <taxon>Pseudomonadati</taxon>
        <taxon>Pseudomonadota</taxon>
        <taxon>Alphaproteobacteria</taxon>
        <taxon>Sphingomonadales</taxon>
        <taxon>Sphingomonadaceae</taxon>
        <taxon>Sphingomonas</taxon>
    </lineage>
</organism>
<comment type="caution">
    <text evidence="1">The sequence shown here is derived from an EMBL/GenBank/DDBJ whole genome shotgun (WGS) entry which is preliminary data.</text>
</comment>
<reference evidence="1 2" key="1">
    <citation type="submission" date="2017-08" db="EMBL/GenBank/DDBJ databases">
        <title>Infants hospitalized years apart are colonized by the same room-sourced microbial strains.</title>
        <authorList>
            <person name="Brooks B."/>
            <person name="Olm M.R."/>
            <person name="Firek B.A."/>
            <person name="Baker R."/>
            <person name="Thomas B.C."/>
            <person name="Morowitz M.J."/>
            <person name="Banfield J.F."/>
        </authorList>
    </citation>
    <scope>NUCLEOTIDE SEQUENCE [LARGE SCALE GENOMIC DNA]</scope>
    <source>
        <strain evidence="1">S2_018_000_R2_101</strain>
    </source>
</reference>
<sequence>MIGAQEAAATHDFVCVDCDAIERRASAIHVPRGWRRTDEGMICADCAQGAPKRLAEACDRDLIDAMADEAASATGLAAPIATHLATGILLGFRLGAPMEARGMALIGLDDARLVVRQALSQSLAAPAAGAVTQ</sequence>